<evidence type="ECO:0000313" key="1">
    <source>
        <dbReference type="EMBL" id="BCU03671.1"/>
    </source>
</evidence>
<proteinExistence type="predicted"/>
<evidence type="ECO:0000313" key="2">
    <source>
        <dbReference type="Proteomes" id="UP001253637"/>
    </source>
</evidence>
<name>A0A811BTA9_9VIRU</name>
<accession>A0A811BTA9</accession>
<organism evidence="1 2">
    <name type="scientific">Pandoravirus japonicus</name>
    <dbReference type="NCBI Taxonomy" id="2823154"/>
    <lineage>
        <taxon>Viruses</taxon>
        <taxon>Pandoravirus</taxon>
    </lineage>
</organism>
<sequence length="85" mass="9487">MAASFRDPPHPPLVVPHLVKGHCNPAHRVMKPTRSDRPAIESCLLASEPHINRPRAAPYLRDSNRRGLRKSTSAGYWVWSAKATP</sequence>
<protein>
    <submittedName>
        <fullName evidence="1">Uncharacterized protein</fullName>
    </submittedName>
</protein>
<dbReference type="Proteomes" id="UP001253637">
    <property type="component" value="Segment"/>
</dbReference>
<reference evidence="1" key="1">
    <citation type="submission" date="2021-04" db="EMBL/GenBank/DDBJ databases">
        <title>Draft Genome Sequence of Pandoravirus japonicus, Isolated from the Sabaishi River of Niigata, Japan.</title>
        <authorList>
            <person name="Hosokawa N."/>
            <person name="Takahashi H."/>
            <person name="Aoki K."/>
            <person name="Takemura M."/>
        </authorList>
    </citation>
    <scope>NUCLEOTIDE SEQUENCE</scope>
</reference>
<dbReference type="EMBL" id="LC625835">
    <property type="protein sequence ID" value="BCU03671.1"/>
    <property type="molecule type" value="Genomic_DNA"/>
</dbReference>